<dbReference type="RefSeq" id="WP_092958612.1">
    <property type="nucleotide sequence ID" value="NZ_FOSQ01000002.1"/>
</dbReference>
<proteinExistence type="predicted"/>
<feature type="compositionally biased region" description="Low complexity" evidence="2">
    <location>
        <begin position="273"/>
        <end position="289"/>
    </location>
</feature>
<feature type="compositionally biased region" description="Low complexity" evidence="2">
    <location>
        <begin position="125"/>
        <end position="170"/>
    </location>
</feature>
<feature type="region of interest" description="Disordered" evidence="2">
    <location>
        <begin position="125"/>
        <end position="289"/>
    </location>
</feature>
<dbReference type="OrthoDB" id="7165680at2"/>
<organism evidence="3 4">
    <name type="scientific">Falsiroseomonas stagni DSM 19981</name>
    <dbReference type="NCBI Taxonomy" id="1123062"/>
    <lineage>
        <taxon>Bacteria</taxon>
        <taxon>Pseudomonadati</taxon>
        <taxon>Pseudomonadota</taxon>
        <taxon>Alphaproteobacteria</taxon>
        <taxon>Acetobacterales</taxon>
        <taxon>Roseomonadaceae</taxon>
        <taxon>Falsiroseomonas</taxon>
    </lineage>
</organism>
<feature type="compositionally biased region" description="Low complexity" evidence="2">
    <location>
        <begin position="203"/>
        <end position="220"/>
    </location>
</feature>
<accession>A0A1I3ZG84</accession>
<protein>
    <recommendedName>
        <fullName evidence="5">Cell division protein FtsL</fullName>
    </recommendedName>
</protein>
<gene>
    <name evidence="3" type="ORF">SAMN02745775_102492</name>
</gene>
<dbReference type="AlphaFoldDB" id="A0A1I3ZG84"/>
<reference evidence="3 4" key="1">
    <citation type="submission" date="2016-10" db="EMBL/GenBank/DDBJ databases">
        <authorList>
            <person name="de Groot N.N."/>
        </authorList>
    </citation>
    <scope>NUCLEOTIDE SEQUENCE [LARGE SCALE GENOMIC DNA]</scope>
    <source>
        <strain evidence="3 4">DSM 19981</strain>
    </source>
</reference>
<sequence length="289" mass="29996">MIRPFTFVCFVAFAGAGAWLYQVKHHVATYDRELRDIRRQTEQARDRISILRAEWALLNEPDRLRQVATRHLPLEPMQPTQFARLAEMERRLPQAVAFAGPPNLFAPPEGPRHAGNVMVAAAQVPAPATRPQPAAAPARTAPAQDPRAPEAPALQALAATVAAQRATQTAVPPPVPPRPAPLRDVAPRAPSPTLAQLSPGVIRPAAAAPAPVTPAATPVAQPRPPSPAPAEPVRVARAAPAPAPAPAPATFVSALGGGSSLGRPALAPPVPFGSASAATLGGLAPPQPR</sequence>
<keyword evidence="1" id="KW-0175">Coiled coil</keyword>
<dbReference type="STRING" id="1123062.SAMN02745775_102492"/>
<evidence type="ECO:0000313" key="3">
    <source>
        <dbReference type="EMBL" id="SFK43055.1"/>
    </source>
</evidence>
<evidence type="ECO:0008006" key="5">
    <source>
        <dbReference type="Google" id="ProtNLM"/>
    </source>
</evidence>
<evidence type="ECO:0000256" key="1">
    <source>
        <dbReference type="SAM" id="Coils"/>
    </source>
</evidence>
<evidence type="ECO:0000313" key="4">
    <source>
        <dbReference type="Proteomes" id="UP000199473"/>
    </source>
</evidence>
<dbReference type="Proteomes" id="UP000199473">
    <property type="component" value="Unassembled WGS sequence"/>
</dbReference>
<feature type="compositionally biased region" description="Pro residues" evidence="2">
    <location>
        <begin position="221"/>
        <end position="230"/>
    </location>
</feature>
<feature type="coiled-coil region" evidence="1">
    <location>
        <begin position="27"/>
        <end position="54"/>
    </location>
</feature>
<feature type="compositionally biased region" description="Low complexity" evidence="2">
    <location>
        <begin position="231"/>
        <end position="240"/>
    </location>
</feature>
<evidence type="ECO:0000256" key="2">
    <source>
        <dbReference type="SAM" id="MobiDB-lite"/>
    </source>
</evidence>
<name>A0A1I3ZG84_9PROT</name>
<feature type="compositionally biased region" description="Pro residues" evidence="2">
    <location>
        <begin position="171"/>
        <end position="180"/>
    </location>
</feature>
<keyword evidence="4" id="KW-1185">Reference proteome</keyword>
<dbReference type="EMBL" id="FOSQ01000002">
    <property type="protein sequence ID" value="SFK43055.1"/>
    <property type="molecule type" value="Genomic_DNA"/>
</dbReference>